<evidence type="ECO:0000256" key="1">
    <source>
        <dbReference type="ARBA" id="ARBA00004123"/>
    </source>
</evidence>
<organism evidence="6 7">
    <name type="scientific">Pocillopora meandrina</name>
    <dbReference type="NCBI Taxonomy" id="46732"/>
    <lineage>
        <taxon>Eukaryota</taxon>
        <taxon>Metazoa</taxon>
        <taxon>Cnidaria</taxon>
        <taxon>Anthozoa</taxon>
        <taxon>Hexacorallia</taxon>
        <taxon>Scleractinia</taxon>
        <taxon>Astrocoeniina</taxon>
        <taxon>Pocilloporidae</taxon>
        <taxon>Pocillopora</taxon>
    </lineage>
</organism>
<comment type="subcellular location">
    <subcellularLocation>
        <location evidence="1">Nucleus</location>
    </subcellularLocation>
</comment>
<reference evidence="6 7" key="1">
    <citation type="submission" date="2022-05" db="EMBL/GenBank/DDBJ databases">
        <authorList>
            <consortium name="Genoscope - CEA"/>
            <person name="William W."/>
        </authorList>
    </citation>
    <scope>NUCLEOTIDE SEQUENCE [LARGE SCALE GENOMIC DNA]</scope>
</reference>
<accession>A0AAU9W0D4</accession>
<keyword evidence="2" id="KW-0539">Nucleus</keyword>
<evidence type="ECO:0000313" key="7">
    <source>
        <dbReference type="Proteomes" id="UP001159428"/>
    </source>
</evidence>
<keyword evidence="4" id="KW-0812">Transmembrane</keyword>
<dbReference type="GO" id="GO:0005634">
    <property type="term" value="C:nucleus"/>
    <property type="evidence" value="ECO:0007669"/>
    <property type="project" value="UniProtKB-SubCell"/>
</dbReference>
<dbReference type="SUPFAM" id="SSF54160">
    <property type="entry name" value="Chromo domain-like"/>
    <property type="match status" value="1"/>
</dbReference>
<dbReference type="CDD" id="cd00024">
    <property type="entry name" value="CD_CSD"/>
    <property type="match status" value="1"/>
</dbReference>
<evidence type="ECO:0000256" key="4">
    <source>
        <dbReference type="SAM" id="Phobius"/>
    </source>
</evidence>
<dbReference type="InterPro" id="IPR016197">
    <property type="entry name" value="Chromo-like_dom_sf"/>
</dbReference>
<dbReference type="AlphaFoldDB" id="A0AAU9W0D4"/>
<feature type="region of interest" description="Disordered" evidence="3">
    <location>
        <begin position="63"/>
        <end position="84"/>
    </location>
</feature>
<dbReference type="InterPro" id="IPR000953">
    <property type="entry name" value="Chromo/chromo_shadow_dom"/>
</dbReference>
<sequence length="206" mass="23487">MASVRSPLSSESEGELYEVEKLLGKRTHNGKVEYLIRWKGCRKEDDSWEPVKNLKGCQPLIKHFNKTRSPSPGRKAKTPKKSQVIQKVQTTTTPKVEEYTKLKTPTTQSADFVILHRKKGPITYKQETKEEKEVEITTKTDTVGEIKIEEKKPITEEEPSKPLPEEKTTAVAVNARKEVLKVFAALVVLTFFILILFSFFRVVGDK</sequence>
<dbReference type="InterPro" id="IPR023780">
    <property type="entry name" value="Chromo_domain"/>
</dbReference>
<gene>
    <name evidence="6" type="ORF">PMEA_00028871</name>
</gene>
<feature type="transmembrane region" description="Helical" evidence="4">
    <location>
        <begin position="182"/>
        <end position="203"/>
    </location>
</feature>
<feature type="domain" description="Chromo" evidence="5">
    <location>
        <begin position="17"/>
        <end position="76"/>
    </location>
</feature>
<name>A0AAU9W0D4_9CNID</name>
<protein>
    <recommendedName>
        <fullName evidence="5">Chromo domain-containing protein</fullName>
    </recommendedName>
</protein>
<dbReference type="PANTHER" id="PTHR22812">
    <property type="entry name" value="CHROMOBOX PROTEIN"/>
    <property type="match status" value="1"/>
</dbReference>
<evidence type="ECO:0000259" key="5">
    <source>
        <dbReference type="PROSITE" id="PS50013"/>
    </source>
</evidence>
<dbReference type="SMART" id="SM00298">
    <property type="entry name" value="CHROMO"/>
    <property type="match status" value="1"/>
</dbReference>
<evidence type="ECO:0000256" key="3">
    <source>
        <dbReference type="SAM" id="MobiDB-lite"/>
    </source>
</evidence>
<keyword evidence="4" id="KW-0472">Membrane</keyword>
<dbReference type="PROSITE" id="PS50013">
    <property type="entry name" value="CHROMO_2"/>
    <property type="match status" value="1"/>
</dbReference>
<dbReference type="Gene3D" id="2.40.50.40">
    <property type="match status" value="1"/>
</dbReference>
<dbReference type="InterPro" id="IPR051219">
    <property type="entry name" value="Heterochromatin_chromo-domain"/>
</dbReference>
<comment type="caution">
    <text evidence="6">The sequence shown here is derived from an EMBL/GenBank/DDBJ whole genome shotgun (WGS) entry which is preliminary data.</text>
</comment>
<keyword evidence="4" id="KW-1133">Transmembrane helix</keyword>
<evidence type="ECO:0000256" key="2">
    <source>
        <dbReference type="ARBA" id="ARBA00023242"/>
    </source>
</evidence>
<evidence type="ECO:0000313" key="6">
    <source>
        <dbReference type="EMBL" id="CAH3042544.1"/>
    </source>
</evidence>
<proteinExistence type="predicted"/>
<dbReference type="EMBL" id="CALNXJ010000006">
    <property type="protein sequence ID" value="CAH3042544.1"/>
    <property type="molecule type" value="Genomic_DNA"/>
</dbReference>
<keyword evidence="7" id="KW-1185">Reference proteome</keyword>
<dbReference type="Pfam" id="PF00385">
    <property type="entry name" value="Chromo"/>
    <property type="match status" value="1"/>
</dbReference>
<dbReference type="Proteomes" id="UP001159428">
    <property type="component" value="Unassembled WGS sequence"/>
</dbReference>